<dbReference type="InterPro" id="IPR001734">
    <property type="entry name" value="Na/solute_symporter"/>
</dbReference>
<feature type="transmembrane region" description="Helical" evidence="10">
    <location>
        <begin position="188"/>
        <end position="206"/>
    </location>
</feature>
<feature type="transmembrane region" description="Helical" evidence="10">
    <location>
        <begin position="614"/>
        <end position="633"/>
    </location>
</feature>
<reference evidence="11 12" key="1">
    <citation type="submission" date="2019-07" db="EMBL/GenBank/DDBJ databases">
        <title>Insights of Desulfuromonas acetexigens electromicrobiology.</title>
        <authorList>
            <person name="Katuri K."/>
            <person name="Sapireddy V."/>
            <person name="Shaw D.R."/>
            <person name="Saikaly P."/>
        </authorList>
    </citation>
    <scope>NUCLEOTIDE SEQUENCE [LARGE SCALE GENOMIC DNA]</scope>
    <source>
        <strain evidence="11 12">2873</strain>
    </source>
</reference>
<feature type="transmembrane region" description="Helical" evidence="10">
    <location>
        <begin position="544"/>
        <end position="568"/>
    </location>
</feature>
<evidence type="ECO:0000256" key="3">
    <source>
        <dbReference type="ARBA" id="ARBA00022448"/>
    </source>
</evidence>
<dbReference type="InterPro" id="IPR038377">
    <property type="entry name" value="Na/Glc_symporter_sf"/>
</dbReference>
<dbReference type="GO" id="GO:0015123">
    <property type="term" value="F:acetate transmembrane transporter activity"/>
    <property type="evidence" value="ECO:0007669"/>
    <property type="project" value="TreeGrafter"/>
</dbReference>
<evidence type="ECO:0000256" key="7">
    <source>
        <dbReference type="ARBA" id="ARBA00022989"/>
    </source>
</evidence>
<evidence type="ECO:0000256" key="5">
    <source>
        <dbReference type="ARBA" id="ARBA00022692"/>
    </source>
</evidence>
<dbReference type="PANTHER" id="PTHR48086:SF6">
    <property type="entry name" value="CATION_ACETATE SYMPORTER ACTP"/>
    <property type="match status" value="1"/>
</dbReference>
<dbReference type="Gene3D" id="1.20.1730.10">
    <property type="entry name" value="Sodium/glucose cotransporter"/>
    <property type="match status" value="2"/>
</dbReference>
<feature type="transmembrane region" description="Helical" evidence="10">
    <location>
        <begin position="77"/>
        <end position="98"/>
    </location>
</feature>
<feature type="transmembrane region" description="Helical" evidence="10">
    <location>
        <begin position="47"/>
        <end position="71"/>
    </location>
</feature>
<dbReference type="Pfam" id="PF00474">
    <property type="entry name" value="SSF"/>
    <property type="match status" value="2"/>
</dbReference>
<dbReference type="EMBL" id="VJVV01000008">
    <property type="protein sequence ID" value="TRO80226.1"/>
    <property type="molecule type" value="Genomic_DNA"/>
</dbReference>
<evidence type="ECO:0000256" key="4">
    <source>
        <dbReference type="ARBA" id="ARBA00022475"/>
    </source>
</evidence>
<evidence type="ECO:0000256" key="6">
    <source>
        <dbReference type="ARBA" id="ARBA00022847"/>
    </source>
</evidence>
<feature type="transmembrane region" description="Helical" evidence="10">
    <location>
        <begin position="119"/>
        <end position="137"/>
    </location>
</feature>
<feature type="transmembrane region" description="Helical" evidence="10">
    <location>
        <begin position="390"/>
        <end position="412"/>
    </location>
</feature>
<dbReference type="PROSITE" id="PS50283">
    <property type="entry name" value="NA_SOLUT_SYMP_3"/>
    <property type="match status" value="1"/>
</dbReference>
<keyword evidence="8 10" id="KW-0472">Membrane</keyword>
<proteinExistence type="inferred from homology"/>
<dbReference type="GO" id="GO:0005886">
    <property type="term" value="C:plasma membrane"/>
    <property type="evidence" value="ECO:0007669"/>
    <property type="project" value="UniProtKB-SubCell"/>
</dbReference>
<keyword evidence="6" id="KW-0769">Symport</keyword>
<dbReference type="RefSeq" id="WP_092058385.1">
    <property type="nucleotide sequence ID" value="NZ_FOJJ01000040.1"/>
</dbReference>
<evidence type="ECO:0000313" key="11">
    <source>
        <dbReference type="EMBL" id="TRO80226.1"/>
    </source>
</evidence>
<dbReference type="CDD" id="cd11480">
    <property type="entry name" value="SLC5sbd_u4"/>
    <property type="match status" value="1"/>
</dbReference>
<evidence type="ECO:0000313" key="12">
    <source>
        <dbReference type="Proteomes" id="UP000317155"/>
    </source>
</evidence>
<dbReference type="OrthoDB" id="9764416at2"/>
<feature type="transmembrane region" description="Helical" evidence="10">
    <location>
        <begin position="6"/>
        <end position="27"/>
    </location>
</feature>
<feature type="transmembrane region" description="Helical" evidence="10">
    <location>
        <begin position="575"/>
        <end position="594"/>
    </location>
</feature>
<organism evidence="11 12">
    <name type="scientific">Trichloromonas acetexigens</name>
    <dbReference type="NCBI Taxonomy" id="38815"/>
    <lineage>
        <taxon>Bacteria</taxon>
        <taxon>Pseudomonadati</taxon>
        <taxon>Thermodesulfobacteriota</taxon>
        <taxon>Desulfuromonadia</taxon>
        <taxon>Desulfuromonadales</taxon>
        <taxon>Trichloromonadaceae</taxon>
        <taxon>Trichloromonas</taxon>
    </lineage>
</organism>
<protein>
    <submittedName>
        <fullName evidence="11">Cation acetate symporter</fullName>
    </submittedName>
</protein>
<evidence type="ECO:0000256" key="9">
    <source>
        <dbReference type="RuleBase" id="RU362091"/>
    </source>
</evidence>
<keyword evidence="7 10" id="KW-1133">Transmembrane helix</keyword>
<dbReference type="InterPro" id="IPR050277">
    <property type="entry name" value="Sodium:Solute_Symporter"/>
</dbReference>
<dbReference type="GO" id="GO:0006847">
    <property type="term" value="P:plasma membrane acetate transport"/>
    <property type="evidence" value="ECO:0007669"/>
    <property type="project" value="TreeGrafter"/>
</dbReference>
<keyword evidence="3" id="KW-0813">Transport</keyword>
<comment type="similarity">
    <text evidence="2 9">Belongs to the sodium:solute symporter (SSF) (TC 2.A.21) family.</text>
</comment>
<dbReference type="AlphaFoldDB" id="A0A550JAI7"/>
<comment type="caution">
    <text evidence="11">The sequence shown here is derived from an EMBL/GenBank/DDBJ whole genome shotgun (WGS) entry which is preliminary data.</text>
</comment>
<evidence type="ECO:0000256" key="2">
    <source>
        <dbReference type="ARBA" id="ARBA00006434"/>
    </source>
</evidence>
<feature type="transmembrane region" description="Helical" evidence="10">
    <location>
        <begin position="157"/>
        <end position="176"/>
    </location>
</feature>
<evidence type="ECO:0000256" key="10">
    <source>
        <dbReference type="SAM" id="Phobius"/>
    </source>
</evidence>
<feature type="transmembrane region" description="Helical" evidence="10">
    <location>
        <begin position="424"/>
        <end position="445"/>
    </location>
</feature>
<evidence type="ECO:0000256" key="8">
    <source>
        <dbReference type="ARBA" id="ARBA00023136"/>
    </source>
</evidence>
<sequence length="647" mass="68422">MIYAQSPLAIALFLGFVLFVVGLSFYLGRRTTSSAGYYAAGGNIHWFTNGIAFAGDYLSAASFLGICGMIATAGYDGWMYAIGYLAGWMVALFLVAEPMKRLGKYTFTDALDSKFNSKGIQLMAAISTLIVSVFYLIPQMVGAGTLVTPLLGLPHAAGVIIVGVVVTIIVATAGMASTTYVQFMKGGLLIIFSTILVIAVLTRGLSTAPDQGGDKPYHNFVTLQATMTESGSLEVSEAGYAPAADWNSSALREAGFVKLTKDGIPSIWVMKETSAGTFELEETLYKATLANGETSYNGGTAEEGKFFPVGHMKEINYKGETVAETGAIGPFAFLKTMQNSTVVLWGSKIIKDAGDTYTIYYQKPTPGSQVLRPGLKFKVDNATFSQKFNFISLMLALFCGTAALPHILIRYYTVPSQAAARKSTIVAIAAIGFFYILTVFMGIGAMTNGVINIMDNNMSAPLLALSFGVVLFAIISSIAFATVLGTVSGLIVAASGAVAHDLMDNFLGMKMTDTGKVLAGKISAVVVGCIAIYLGIVFEGMNVSFLVGWAFALAASANLPAILMLLFWKKTTAKGVAWSIGVGLVSAMGLILISPDMYIRYGLLPSDAPISFNSPAAISIPLSFLALVIVSLMTQKDVVPEEAAETA</sequence>
<name>A0A550JAI7_9BACT</name>
<comment type="subcellular location">
    <subcellularLocation>
        <location evidence="1">Cell membrane</location>
        <topology evidence="1">Multi-pass membrane protein</topology>
    </subcellularLocation>
</comment>
<evidence type="ECO:0000256" key="1">
    <source>
        <dbReference type="ARBA" id="ARBA00004651"/>
    </source>
</evidence>
<keyword evidence="12" id="KW-1185">Reference proteome</keyword>
<accession>A0A550JAI7</accession>
<keyword evidence="4" id="KW-1003">Cell membrane</keyword>
<feature type="transmembrane region" description="Helical" evidence="10">
    <location>
        <begin position="465"/>
        <end position="498"/>
    </location>
</feature>
<dbReference type="PANTHER" id="PTHR48086">
    <property type="entry name" value="SODIUM/PROLINE SYMPORTER-RELATED"/>
    <property type="match status" value="1"/>
</dbReference>
<feature type="transmembrane region" description="Helical" evidence="10">
    <location>
        <begin position="518"/>
        <end position="538"/>
    </location>
</feature>
<dbReference type="Proteomes" id="UP000317155">
    <property type="component" value="Unassembled WGS sequence"/>
</dbReference>
<gene>
    <name evidence="11" type="ORF">FL622_11350</name>
</gene>
<keyword evidence="5 10" id="KW-0812">Transmembrane</keyword>
<dbReference type="GO" id="GO:0015293">
    <property type="term" value="F:symporter activity"/>
    <property type="evidence" value="ECO:0007669"/>
    <property type="project" value="UniProtKB-KW"/>
</dbReference>